<sequence>MIHWYGWKDQVFCANTSILKENLTMNVASVVTTEMIHFDSSTGLLIVVGIATTVLTLLIVGGIVWTQKVAIKRRRINRKF</sequence>
<keyword evidence="1" id="KW-1133">Transmembrane helix</keyword>
<name>A0A0M9AD05_9HYME</name>
<evidence type="ECO:0000313" key="3">
    <source>
        <dbReference type="Proteomes" id="UP000053105"/>
    </source>
</evidence>
<dbReference type="OrthoDB" id="1600340at2759"/>
<dbReference type="STRING" id="166423.A0A0M9AD05"/>
<organism evidence="2 3">
    <name type="scientific">Melipona quadrifasciata</name>
    <dbReference type="NCBI Taxonomy" id="166423"/>
    <lineage>
        <taxon>Eukaryota</taxon>
        <taxon>Metazoa</taxon>
        <taxon>Ecdysozoa</taxon>
        <taxon>Arthropoda</taxon>
        <taxon>Hexapoda</taxon>
        <taxon>Insecta</taxon>
        <taxon>Pterygota</taxon>
        <taxon>Neoptera</taxon>
        <taxon>Endopterygota</taxon>
        <taxon>Hymenoptera</taxon>
        <taxon>Apocrita</taxon>
        <taxon>Aculeata</taxon>
        <taxon>Apoidea</taxon>
        <taxon>Anthophila</taxon>
        <taxon>Apidae</taxon>
        <taxon>Melipona</taxon>
    </lineage>
</organism>
<evidence type="ECO:0000256" key="1">
    <source>
        <dbReference type="SAM" id="Phobius"/>
    </source>
</evidence>
<feature type="transmembrane region" description="Helical" evidence="1">
    <location>
        <begin position="44"/>
        <end position="65"/>
    </location>
</feature>
<keyword evidence="3" id="KW-1185">Reference proteome</keyword>
<dbReference type="AlphaFoldDB" id="A0A0M9AD05"/>
<gene>
    <name evidence="2" type="ORF">WN51_10699</name>
</gene>
<reference evidence="2 3" key="1">
    <citation type="submission" date="2015-07" db="EMBL/GenBank/DDBJ databases">
        <title>The genome of Melipona quadrifasciata.</title>
        <authorList>
            <person name="Pan H."/>
            <person name="Kapheim K."/>
        </authorList>
    </citation>
    <scope>NUCLEOTIDE SEQUENCE [LARGE SCALE GENOMIC DNA]</scope>
    <source>
        <strain evidence="2">0111107301</strain>
        <tissue evidence="2">Whole body</tissue>
    </source>
</reference>
<protein>
    <submittedName>
        <fullName evidence="2">Uncharacterized protein</fullName>
    </submittedName>
</protein>
<keyword evidence="1" id="KW-0812">Transmembrane</keyword>
<evidence type="ECO:0000313" key="2">
    <source>
        <dbReference type="EMBL" id="KOX81366.1"/>
    </source>
</evidence>
<keyword evidence="1" id="KW-0472">Membrane</keyword>
<dbReference type="Proteomes" id="UP000053105">
    <property type="component" value="Unassembled WGS sequence"/>
</dbReference>
<accession>A0A0M9AD05</accession>
<dbReference type="EMBL" id="KQ435687">
    <property type="protein sequence ID" value="KOX81366.1"/>
    <property type="molecule type" value="Genomic_DNA"/>
</dbReference>
<proteinExistence type="predicted"/>